<gene>
    <name evidence="7" type="ORF">Back2_04000</name>
</gene>
<keyword evidence="3 6" id="KW-0812">Transmembrane</keyword>
<keyword evidence="4 6" id="KW-1133">Transmembrane helix</keyword>
<evidence type="ECO:0000256" key="5">
    <source>
        <dbReference type="ARBA" id="ARBA00023136"/>
    </source>
</evidence>
<feature type="transmembrane region" description="Helical" evidence="6">
    <location>
        <begin position="251"/>
        <end position="275"/>
    </location>
</feature>
<evidence type="ECO:0000256" key="1">
    <source>
        <dbReference type="ARBA" id="ARBA00004651"/>
    </source>
</evidence>
<organism evidence="7 8">
    <name type="scientific">Nocardioides baekrokdamisoli</name>
    <dbReference type="NCBI Taxonomy" id="1804624"/>
    <lineage>
        <taxon>Bacteria</taxon>
        <taxon>Bacillati</taxon>
        <taxon>Actinomycetota</taxon>
        <taxon>Actinomycetes</taxon>
        <taxon>Propionibacteriales</taxon>
        <taxon>Nocardioidaceae</taxon>
        <taxon>Nocardioides</taxon>
    </lineage>
</organism>
<proteinExistence type="predicted"/>
<protein>
    <submittedName>
        <fullName evidence="7">Uncharacterized protein</fullName>
    </submittedName>
</protein>
<dbReference type="InterPro" id="IPR017039">
    <property type="entry name" value="Virul_fac_BrkB"/>
</dbReference>
<evidence type="ECO:0000256" key="6">
    <source>
        <dbReference type="SAM" id="Phobius"/>
    </source>
</evidence>
<evidence type="ECO:0000256" key="2">
    <source>
        <dbReference type="ARBA" id="ARBA00022475"/>
    </source>
</evidence>
<keyword evidence="5 6" id="KW-0472">Membrane</keyword>
<feature type="transmembrane region" description="Helical" evidence="6">
    <location>
        <begin position="287"/>
        <end position="313"/>
    </location>
</feature>
<dbReference type="Pfam" id="PF03631">
    <property type="entry name" value="Virul_fac_BrkB"/>
    <property type="match status" value="1"/>
</dbReference>
<sequence>MPQSAGSASLRNGVSEHAADSDSSVAMARWSQVCVTLAIVHLRSSRVRQWHTRVVIELHSDQAVVRRVRRDLRLFAREYARSDLGTRTLALTAQFALSAAPVLVAAAALVHRFRHADLMSLLTELFGLHGSARADVTQLFLTSATADTGSQFLGLLVGIAFATGASATLQRCLEIFWHLPKAPFKQAWRQVLWVLALIPFFTLSIRLATLLQKVHPTPAITGLIAPLGLGIGSVIFIWWTQRFLLLGRVSWRALAPGSLLTGVGLMLLSMVTQVVASSQIAEDVNDYGLVAASFALLVEVWCMSGVILGGTLIGAMLRRTPGLGLPNVGSRR</sequence>
<dbReference type="Proteomes" id="UP000271573">
    <property type="component" value="Chromosome"/>
</dbReference>
<dbReference type="GO" id="GO:0005886">
    <property type="term" value="C:plasma membrane"/>
    <property type="evidence" value="ECO:0007669"/>
    <property type="project" value="UniProtKB-SubCell"/>
</dbReference>
<name>A0A3G9IV36_9ACTN</name>
<feature type="transmembrane region" description="Helical" evidence="6">
    <location>
        <begin position="217"/>
        <end position="239"/>
    </location>
</feature>
<feature type="transmembrane region" description="Helical" evidence="6">
    <location>
        <begin position="152"/>
        <end position="170"/>
    </location>
</feature>
<feature type="transmembrane region" description="Helical" evidence="6">
    <location>
        <begin position="89"/>
        <end position="110"/>
    </location>
</feature>
<comment type="subcellular location">
    <subcellularLocation>
        <location evidence="1">Cell membrane</location>
        <topology evidence="1">Multi-pass membrane protein</topology>
    </subcellularLocation>
</comment>
<feature type="transmembrane region" description="Helical" evidence="6">
    <location>
        <begin position="191"/>
        <end position="211"/>
    </location>
</feature>
<dbReference type="AlphaFoldDB" id="A0A3G9IV36"/>
<keyword evidence="2" id="KW-1003">Cell membrane</keyword>
<evidence type="ECO:0000313" key="7">
    <source>
        <dbReference type="EMBL" id="BBH16113.1"/>
    </source>
</evidence>
<evidence type="ECO:0000256" key="3">
    <source>
        <dbReference type="ARBA" id="ARBA00022692"/>
    </source>
</evidence>
<evidence type="ECO:0000313" key="8">
    <source>
        <dbReference type="Proteomes" id="UP000271573"/>
    </source>
</evidence>
<dbReference type="KEGG" id="nbe:Back2_04000"/>
<keyword evidence="8" id="KW-1185">Reference proteome</keyword>
<evidence type="ECO:0000256" key="4">
    <source>
        <dbReference type="ARBA" id="ARBA00022989"/>
    </source>
</evidence>
<dbReference type="EMBL" id="AP019307">
    <property type="protein sequence ID" value="BBH16113.1"/>
    <property type="molecule type" value="Genomic_DNA"/>
</dbReference>
<accession>A0A3G9IV36</accession>
<reference evidence="7 8" key="1">
    <citation type="submission" date="2018-11" db="EMBL/GenBank/DDBJ databases">
        <title>Complete genome sequence of Nocardioides baekrokdamisoli strain KCTC 39748.</title>
        <authorList>
            <person name="Kang S.W."/>
            <person name="Lee K.C."/>
            <person name="Kim K.K."/>
            <person name="Kim J.S."/>
            <person name="Kim D.S."/>
            <person name="Ko S.H."/>
            <person name="Yang S.H."/>
            <person name="Shin Y.K."/>
            <person name="Lee J.S."/>
        </authorList>
    </citation>
    <scope>NUCLEOTIDE SEQUENCE [LARGE SCALE GENOMIC DNA]</scope>
    <source>
        <strain evidence="7 8">KCTC 39748</strain>
    </source>
</reference>